<dbReference type="Proteomes" id="UP000053477">
    <property type="component" value="Unassembled WGS sequence"/>
</dbReference>
<dbReference type="EMBL" id="KQ086238">
    <property type="protein sequence ID" value="KLO06091.1"/>
    <property type="molecule type" value="Genomic_DNA"/>
</dbReference>
<dbReference type="PROSITE" id="PS00108">
    <property type="entry name" value="PROTEIN_KINASE_ST"/>
    <property type="match status" value="1"/>
</dbReference>
<dbReference type="AlphaFoldDB" id="A0A0H2RMN1"/>
<dbReference type="Pfam" id="PF00069">
    <property type="entry name" value="Pkinase"/>
    <property type="match status" value="1"/>
</dbReference>
<accession>A0A0H2RMN1</accession>
<feature type="compositionally biased region" description="Low complexity" evidence="1">
    <location>
        <begin position="351"/>
        <end position="363"/>
    </location>
</feature>
<feature type="region of interest" description="Disordered" evidence="1">
    <location>
        <begin position="336"/>
        <end position="383"/>
    </location>
</feature>
<organism evidence="3 4">
    <name type="scientific">Schizopora paradoxa</name>
    <dbReference type="NCBI Taxonomy" id="27342"/>
    <lineage>
        <taxon>Eukaryota</taxon>
        <taxon>Fungi</taxon>
        <taxon>Dikarya</taxon>
        <taxon>Basidiomycota</taxon>
        <taxon>Agaricomycotina</taxon>
        <taxon>Agaricomycetes</taxon>
        <taxon>Hymenochaetales</taxon>
        <taxon>Schizoporaceae</taxon>
        <taxon>Schizopora</taxon>
    </lineage>
</organism>
<dbReference type="InterPro" id="IPR000719">
    <property type="entry name" value="Prot_kinase_dom"/>
</dbReference>
<keyword evidence="3" id="KW-0418">Kinase</keyword>
<gene>
    <name evidence="3" type="ORF">SCHPADRAFT_1002544</name>
</gene>
<dbReference type="GO" id="GO:0004674">
    <property type="term" value="F:protein serine/threonine kinase activity"/>
    <property type="evidence" value="ECO:0007669"/>
    <property type="project" value="TreeGrafter"/>
</dbReference>
<feature type="domain" description="Protein kinase" evidence="2">
    <location>
        <begin position="22"/>
        <end position="298"/>
    </location>
</feature>
<keyword evidence="4" id="KW-1185">Reference proteome</keyword>
<evidence type="ECO:0000259" key="2">
    <source>
        <dbReference type="PROSITE" id="PS50011"/>
    </source>
</evidence>
<proteinExistence type="predicted"/>
<dbReference type="SMART" id="SM00220">
    <property type="entry name" value="S_TKc"/>
    <property type="match status" value="1"/>
</dbReference>
<dbReference type="InterPro" id="IPR051681">
    <property type="entry name" value="Ser/Thr_Kinases-Pseudokinases"/>
</dbReference>
<evidence type="ECO:0000313" key="4">
    <source>
        <dbReference type="Proteomes" id="UP000053477"/>
    </source>
</evidence>
<keyword evidence="3" id="KW-0808">Transferase</keyword>
<dbReference type="Gene3D" id="1.10.510.10">
    <property type="entry name" value="Transferase(Phosphotransferase) domain 1"/>
    <property type="match status" value="1"/>
</dbReference>
<dbReference type="PANTHER" id="PTHR44329">
    <property type="entry name" value="SERINE/THREONINE-PROTEIN KINASE TNNI3K-RELATED"/>
    <property type="match status" value="1"/>
</dbReference>
<feature type="compositionally biased region" description="Polar residues" evidence="1">
    <location>
        <begin position="340"/>
        <end position="350"/>
    </location>
</feature>
<dbReference type="InParanoid" id="A0A0H2RMN1"/>
<dbReference type="OrthoDB" id="4062651at2759"/>
<name>A0A0H2RMN1_9AGAM</name>
<reference evidence="3 4" key="1">
    <citation type="submission" date="2015-04" db="EMBL/GenBank/DDBJ databases">
        <title>Complete genome sequence of Schizopora paradoxa KUC8140, a cosmopolitan wood degrader in East Asia.</title>
        <authorList>
            <consortium name="DOE Joint Genome Institute"/>
            <person name="Min B."/>
            <person name="Park H."/>
            <person name="Jang Y."/>
            <person name="Kim J.-J."/>
            <person name="Kim K.H."/>
            <person name="Pangilinan J."/>
            <person name="Lipzen A."/>
            <person name="Riley R."/>
            <person name="Grigoriev I.V."/>
            <person name="Spatafora J.W."/>
            <person name="Choi I.-G."/>
        </authorList>
    </citation>
    <scope>NUCLEOTIDE SEQUENCE [LARGE SCALE GENOMIC DNA]</scope>
    <source>
        <strain evidence="3 4">KUC8140</strain>
    </source>
</reference>
<protein>
    <submittedName>
        <fullName evidence="3">Kinase-like protein</fullName>
    </submittedName>
</protein>
<dbReference type="PROSITE" id="PS50011">
    <property type="entry name" value="PROTEIN_KINASE_DOM"/>
    <property type="match status" value="1"/>
</dbReference>
<dbReference type="GO" id="GO:0005524">
    <property type="term" value="F:ATP binding"/>
    <property type="evidence" value="ECO:0007669"/>
    <property type="project" value="InterPro"/>
</dbReference>
<evidence type="ECO:0000313" key="3">
    <source>
        <dbReference type="EMBL" id="KLO06091.1"/>
    </source>
</evidence>
<evidence type="ECO:0000256" key="1">
    <source>
        <dbReference type="SAM" id="MobiDB-lite"/>
    </source>
</evidence>
<dbReference type="STRING" id="27342.A0A0H2RMN1"/>
<dbReference type="InterPro" id="IPR008271">
    <property type="entry name" value="Ser/Thr_kinase_AS"/>
</dbReference>
<dbReference type="InterPro" id="IPR011009">
    <property type="entry name" value="Kinase-like_dom_sf"/>
</dbReference>
<sequence>MDLLAGILASLLHLNLKGKIIQKQPYASALGGSCDVYTAWSVKHKKKVAVKQIRIFLKKDPYLAKRLAKEIRIWSKLEHKNIVPLLGYFVEGRGRMPSLVSEWMEKGTLFDFMKLLPRGGSATSIILRGVASGLEYLHSKEIIHADLKTQNILISASERPLLADFGLSLALSHSQNTFDTPSALTKGTMRWMAVELLPSLSGGEPSKNDKKSDIWAFGMVIYKLLSWSVPYYDKQSDVLVLLAIINGQLPEMPIAPEGGCKHIFHSLWELASSCWKKRSASRPTAEYLTNRLNDNLFVSPQKKLMKRVVRKCRRSQSVPLLEAEYSKASQFMRPILPDTSLHSDSNSNIRSPRSMFTSSSSQSNKLPKFAVHRRSKSLDARAQDRSLRSQAFLPTTDYCQNTLQPQPFAAIELQQDTESEIDIDYDTAEFLLRYKAPFLPPTTNFIAGDNEPASEIDGSRDFERERQTEYFTEAVNNEYGLNLH</sequence>
<dbReference type="SUPFAM" id="SSF56112">
    <property type="entry name" value="Protein kinase-like (PK-like)"/>
    <property type="match status" value="1"/>
</dbReference>